<feature type="signal peptide" evidence="2">
    <location>
        <begin position="1"/>
        <end position="21"/>
    </location>
</feature>
<dbReference type="Pfam" id="PF07995">
    <property type="entry name" value="GSDH"/>
    <property type="match status" value="1"/>
</dbReference>
<dbReference type="InterPro" id="IPR012938">
    <property type="entry name" value="Glc/Sorbosone_DH"/>
</dbReference>
<dbReference type="Gene3D" id="2.120.10.30">
    <property type="entry name" value="TolB, C-terminal domain"/>
    <property type="match status" value="1"/>
</dbReference>
<dbReference type="EMBL" id="CP101497">
    <property type="protein sequence ID" value="UTT61333.1"/>
    <property type="molecule type" value="Genomic_DNA"/>
</dbReference>
<protein>
    <submittedName>
        <fullName evidence="4">PQQ-dependent sugar dehydrogenase</fullName>
    </submittedName>
</protein>
<proteinExistence type="predicted"/>
<evidence type="ECO:0000313" key="4">
    <source>
        <dbReference type="EMBL" id="UTT61333.1"/>
    </source>
</evidence>
<feature type="region of interest" description="Disordered" evidence="1">
    <location>
        <begin position="22"/>
        <end position="52"/>
    </location>
</feature>
<organism evidence="4 5">
    <name type="scientific">Microcella humidisoli</name>
    <dbReference type="NCBI Taxonomy" id="2963406"/>
    <lineage>
        <taxon>Bacteria</taxon>
        <taxon>Bacillati</taxon>
        <taxon>Actinomycetota</taxon>
        <taxon>Actinomycetes</taxon>
        <taxon>Micrococcales</taxon>
        <taxon>Microbacteriaceae</taxon>
        <taxon>Microcella</taxon>
    </lineage>
</organism>
<dbReference type="PANTHER" id="PTHR19328:SF13">
    <property type="entry name" value="HIPL1 PROTEIN"/>
    <property type="match status" value="1"/>
</dbReference>
<gene>
    <name evidence="4" type="ORF">NNL39_06430</name>
</gene>
<dbReference type="PANTHER" id="PTHR19328">
    <property type="entry name" value="HEDGEHOG-INTERACTING PROTEIN"/>
    <property type="match status" value="1"/>
</dbReference>
<name>A0ABY5FSX3_9MICO</name>
<feature type="compositionally biased region" description="Low complexity" evidence="1">
    <location>
        <begin position="31"/>
        <end position="52"/>
    </location>
</feature>
<dbReference type="SUPFAM" id="SSF50952">
    <property type="entry name" value="Soluble quinoprotein glucose dehydrogenase"/>
    <property type="match status" value="1"/>
</dbReference>
<evidence type="ECO:0000256" key="1">
    <source>
        <dbReference type="SAM" id="MobiDB-lite"/>
    </source>
</evidence>
<dbReference type="PROSITE" id="PS51257">
    <property type="entry name" value="PROKAR_LIPOPROTEIN"/>
    <property type="match status" value="1"/>
</dbReference>
<feature type="domain" description="Glucose/Sorbosone dehydrogenase" evidence="3">
    <location>
        <begin position="69"/>
        <end position="362"/>
    </location>
</feature>
<dbReference type="RefSeq" id="WP_255158143.1">
    <property type="nucleotide sequence ID" value="NZ_CP101497.1"/>
</dbReference>
<sequence>MPRRLLTAALVVAALTMTSCAAPGPAPEPTGLAPLGAATPSPTPSSSMPAAPLPALAPTGELGVLASGLRAPWSIVPLATGSVFLSERDTARIVELSPEGRISVVGTVPGVVPGGEGGLLGLAALDEGTPYLYAYYTAAADNRIVRLPVTGTPGQYRLGAPEVLLAGIPKARTHNGGRLAFGPDGMLYATTGDAQQTARAQDPGSLAGKILRIAPDGGVPADNPTPGSYVYSLGHRNPQGIAFDADGQLWAAEFGQNTWDELNRIVPGANYGWPVVEGADGAGGFRDPVQQWATSEASPSGIAIVEGTLFMTGLRGQRLWSIDLANPGGSRPHFVERLGRIRDAVATPDGRLLIVTNNTDGRGDPGPDDDRLIVVELAPRG</sequence>
<keyword evidence="5" id="KW-1185">Reference proteome</keyword>
<feature type="chain" id="PRO_5047351127" evidence="2">
    <location>
        <begin position="22"/>
        <end position="381"/>
    </location>
</feature>
<dbReference type="InterPro" id="IPR011041">
    <property type="entry name" value="Quinoprot_gluc/sorb_DH_b-prop"/>
</dbReference>
<reference evidence="4" key="1">
    <citation type="submission" date="2022-07" db="EMBL/GenBank/DDBJ databases">
        <title>Taxonomic analysis of Microcella humidisoli nov. sp., isolated from riverside soil.</title>
        <authorList>
            <person name="Molina K.M."/>
            <person name="Kim S.B."/>
        </authorList>
    </citation>
    <scope>NUCLEOTIDE SEQUENCE</scope>
    <source>
        <strain evidence="4">MMS21-STM10</strain>
    </source>
</reference>
<evidence type="ECO:0000256" key="2">
    <source>
        <dbReference type="SAM" id="SignalP"/>
    </source>
</evidence>
<evidence type="ECO:0000259" key="3">
    <source>
        <dbReference type="Pfam" id="PF07995"/>
    </source>
</evidence>
<accession>A0ABY5FSX3</accession>
<dbReference type="InterPro" id="IPR011042">
    <property type="entry name" value="6-blade_b-propeller_TolB-like"/>
</dbReference>
<keyword evidence="2" id="KW-0732">Signal</keyword>
<evidence type="ECO:0000313" key="5">
    <source>
        <dbReference type="Proteomes" id="UP001060039"/>
    </source>
</evidence>
<dbReference type="Proteomes" id="UP001060039">
    <property type="component" value="Chromosome"/>
</dbReference>